<sequence>MGVLLLAVGVGGCSLLSPETKKQEPISVGTTDTVSSLDPAGAYDAGSWALYSNVYQSLLTFAAGSSTPVPDAAERCGFQDQLRTYECVLRPGLKFSNGRGLTAKDVKFSFDRILRIKSDQGPRSLLETLRSVETSGDDKVTFRLKVPDATFPFKIATGGGAIVDSTRYPADRLRTGDEVDGSGPYVLKKYRPGASAELTPAEQYRGGMKRKGSPVVVRYFADAERMSQAWQRRSIDVAARSMPPTDIAALSPADSDVKVMETAAASTRNLVFNLRDGSPVKDVAVRRAVASVVNRETLARDVHRRTVEPLYSLVPTGLTGHTTSFYDRYPRPDPAKARQLLREAGIQLPVRFTLAYSQGAATDQEAALLKKQLEASGLFEVTTRRVGWTEFQKGYARGAYDAYCVSWVADFPDPDTFTSPLVGAGNALHSGYSSPRVDRLIEASQRNEQRGRVAGTFRDIQKIVAEDVPLLPLWQKKDYALSGSAVSGTQYLSDGTGTWRLWQLGRI</sequence>
<dbReference type="PIRSF" id="PIRSF002741">
    <property type="entry name" value="MppA"/>
    <property type="match status" value="1"/>
</dbReference>
<gene>
    <name evidence="6" type="ORF">FHS38_002260</name>
</gene>
<evidence type="ECO:0000256" key="2">
    <source>
        <dbReference type="ARBA" id="ARBA00005695"/>
    </source>
</evidence>
<proteinExistence type="inferred from homology"/>
<keyword evidence="3" id="KW-0813">Transport</keyword>
<organism evidence="6 7">
    <name type="scientific">Streptomyces netropsis</name>
    <name type="common">Streptoverticillium netropsis</name>
    <dbReference type="NCBI Taxonomy" id="55404"/>
    <lineage>
        <taxon>Bacteria</taxon>
        <taxon>Bacillati</taxon>
        <taxon>Actinomycetota</taxon>
        <taxon>Actinomycetes</taxon>
        <taxon>Kitasatosporales</taxon>
        <taxon>Streptomycetaceae</taxon>
        <taxon>Streptomyces</taxon>
    </lineage>
</organism>
<dbReference type="GO" id="GO:1904680">
    <property type="term" value="F:peptide transmembrane transporter activity"/>
    <property type="evidence" value="ECO:0007669"/>
    <property type="project" value="TreeGrafter"/>
</dbReference>
<dbReference type="InterPro" id="IPR039424">
    <property type="entry name" value="SBP_5"/>
</dbReference>
<dbReference type="Pfam" id="PF00496">
    <property type="entry name" value="SBP_bac_5"/>
    <property type="match status" value="1"/>
</dbReference>
<comment type="caution">
    <text evidence="6">The sequence shown here is derived from an EMBL/GenBank/DDBJ whole genome shotgun (WGS) entry which is preliminary data.</text>
</comment>
<evidence type="ECO:0000256" key="4">
    <source>
        <dbReference type="ARBA" id="ARBA00022729"/>
    </source>
</evidence>
<dbReference type="Gene3D" id="3.10.105.10">
    <property type="entry name" value="Dipeptide-binding Protein, Domain 3"/>
    <property type="match status" value="1"/>
</dbReference>
<dbReference type="InterPro" id="IPR030678">
    <property type="entry name" value="Peptide/Ni-bd"/>
</dbReference>
<dbReference type="Gene3D" id="3.40.190.10">
    <property type="entry name" value="Periplasmic binding protein-like II"/>
    <property type="match status" value="1"/>
</dbReference>
<evidence type="ECO:0000313" key="7">
    <source>
        <dbReference type="Proteomes" id="UP000556436"/>
    </source>
</evidence>
<evidence type="ECO:0000313" key="6">
    <source>
        <dbReference type="EMBL" id="MBB4886231.1"/>
    </source>
</evidence>
<dbReference type="PANTHER" id="PTHR30290:SF10">
    <property type="entry name" value="PERIPLASMIC OLIGOPEPTIDE-BINDING PROTEIN-RELATED"/>
    <property type="match status" value="1"/>
</dbReference>
<feature type="domain" description="Solute-binding protein family 5" evidence="5">
    <location>
        <begin position="67"/>
        <end position="426"/>
    </location>
</feature>
<keyword evidence="7" id="KW-1185">Reference proteome</keyword>
<dbReference type="GO" id="GO:0043190">
    <property type="term" value="C:ATP-binding cassette (ABC) transporter complex"/>
    <property type="evidence" value="ECO:0007669"/>
    <property type="project" value="InterPro"/>
</dbReference>
<dbReference type="EMBL" id="JACHJG010000003">
    <property type="protein sequence ID" value="MBB4886231.1"/>
    <property type="molecule type" value="Genomic_DNA"/>
</dbReference>
<dbReference type="GO" id="GO:0015833">
    <property type="term" value="P:peptide transport"/>
    <property type="evidence" value="ECO:0007669"/>
    <property type="project" value="TreeGrafter"/>
</dbReference>
<dbReference type="AlphaFoldDB" id="A0A7W7LAT9"/>
<dbReference type="PANTHER" id="PTHR30290">
    <property type="entry name" value="PERIPLASMIC BINDING COMPONENT OF ABC TRANSPORTER"/>
    <property type="match status" value="1"/>
</dbReference>
<protein>
    <submittedName>
        <fullName evidence="6">Peptide/nickel transport system substrate-binding protein</fullName>
    </submittedName>
</protein>
<dbReference type="GO" id="GO:0042597">
    <property type="term" value="C:periplasmic space"/>
    <property type="evidence" value="ECO:0007669"/>
    <property type="project" value="UniProtKB-ARBA"/>
</dbReference>
<evidence type="ECO:0000259" key="5">
    <source>
        <dbReference type="Pfam" id="PF00496"/>
    </source>
</evidence>
<keyword evidence="4" id="KW-0732">Signal</keyword>
<dbReference type="Proteomes" id="UP000556436">
    <property type="component" value="Unassembled WGS sequence"/>
</dbReference>
<comment type="similarity">
    <text evidence="2">Belongs to the bacterial solute-binding protein 5 family.</text>
</comment>
<dbReference type="GO" id="GO:0030313">
    <property type="term" value="C:cell envelope"/>
    <property type="evidence" value="ECO:0007669"/>
    <property type="project" value="UniProtKB-SubCell"/>
</dbReference>
<reference evidence="6 7" key="1">
    <citation type="submission" date="2020-08" db="EMBL/GenBank/DDBJ databases">
        <title>Genomic Encyclopedia of Type Strains, Phase III (KMG-III): the genomes of soil and plant-associated and newly described type strains.</title>
        <authorList>
            <person name="Whitman W."/>
        </authorList>
    </citation>
    <scope>NUCLEOTIDE SEQUENCE [LARGE SCALE GENOMIC DNA]</scope>
    <source>
        <strain evidence="6 7">CECT 3265</strain>
    </source>
</reference>
<evidence type="ECO:0000256" key="1">
    <source>
        <dbReference type="ARBA" id="ARBA00004196"/>
    </source>
</evidence>
<name>A0A7W7LAT9_STRNE</name>
<comment type="subcellular location">
    <subcellularLocation>
        <location evidence="1">Cell envelope</location>
    </subcellularLocation>
</comment>
<dbReference type="SUPFAM" id="SSF53850">
    <property type="entry name" value="Periplasmic binding protein-like II"/>
    <property type="match status" value="1"/>
</dbReference>
<accession>A0A7W7LAT9</accession>
<evidence type="ECO:0000256" key="3">
    <source>
        <dbReference type="ARBA" id="ARBA00022448"/>
    </source>
</evidence>
<dbReference type="InterPro" id="IPR000914">
    <property type="entry name" value="SBP_5_dom"/>
</dbReference>